<sequence length="150" mass="17232">MKTAFVSVYSERSIRRWGFCKVSHRQYHHHFDTHPRTQTCMPYSQNGSHTLTKHPVYPAQRDRSISFASCHSTALGRKRSQSTSGLLPNTQQFPTFIIHPCPFFFRYSTASDVMLNNTHQLQCNAHTMILGAKAGKSRIPSMALRRKHGR</sequence>
<evidence type="ECO:0000313" key="1">
    <source>
        <dbReference type="EMBL" id="KAF1947221.1"/>
    </source>
</evidence>
<dbReference type="AlphaFoldDB" id="A0A6A5T3Q6"/>
<keyword evidence="2" id="KW-1185">Reference proteome</keyword>
<accession>A0A6A5T3Q6</accession>
<dbReference type="EMBL" id="ML975999">
    <property type="protein sequence ID" value="KAF1947221.1"/>
    <property type="molecule type" value="Genomic_DNA"/>
</dbReference>
<organism evidence="1 2">
    <name type="scientific">Clathrospora elynae</name>
    <dbReference type="NCBI Taxonomy" id="706981"/>
    <lineage>
        <taxon>Eukaryota</taxon>
        <taxon>Fungi</taxon>
        <taxon>Dikarya</taxon>
        <taxon>Ascomycota</taxon>
        <taxon>Pezizomycotina</taxon>
        <taxon>Dothideomycetes</taxon>
        <taxon>Pleosporomycetidae</taxon>
        <taxon>Pleosporales</taxon>
        <taxon>Diademaceae</taxon>
        <taxon>Clathrospora</taxon>
    </lineage>
</organism>
<dbReference type="Proteomes" id="UP000800038">
    <property type="component" value="Unassembled WGS sequence"/>
</dbReference>
<reference evidence="1" key="1">
    <citation type="journal article" date="2020" name="Stud. Mycol.">
        <title>101 Dothideomycetes genomes: a test case for predicting lifestyles and emergence of pathogens.</title>
        <authorList>
            <person name="Haridas S."/>
            <person name="Albert R."/>
            <person name="Binder M."/>
            <person name="Bloem J."/>
            <person name="Labutti K."/>
            <person name="Salamov A."/>
            <person name="Andreopoulos B."/>
            <person name="Baker S."/>
            <person name="Barry K."/>
            <person name="Bills G."/>
            <person name="Bluhm B."/>
            <person name="Cannon C."/>
            <person name="Castanera R."/>
            <person name="Culley D."/>
            <person name="Daum C."/>
            <person name="Ezra D."/>
            <person name="Gonzalez J."/>
            <person name="Henrissat B."/>
            <person name="Kuo A."/>
            <person name="Liang C."/>
            <person name="Lipzen A."/>
            <person name="Lutzoni F."/>
            <person name="Magnuson J."/>
            <person name="Mondo S."/>
            <person name="Nolan M."/>
            <person name="Ohm R."/>
            <person name="Pangilinan J."/>
            <person name="Park H.-J."/>
            <person name="Ramirez L."/>
            <person name="Alfaro M."/>
            <person name="Sun H."/>
            <person name="Tritt A."/>
            <person name="Yoshinaga Y."/>
            <person name="Zwiers L.-H."/>
            <person name="Turgeon B."/>
            <person name="Goodwin S."/>
            <person name="Spatafora J."/>
            <person name="Crous P."/>
            <person name="Grigoriev I."/>
        </authorList>
    </citation>
    <scope>NUCLEOTIDE SEQUENCE</scope>
    <source>
        <strain evidence="1">CBS 161.51</strain>
    </source>
</reference>
<protein>
    <submittedName>
        <fullName evidence="1">Uncharacterized protein</fullName>
    </submittedName>
</protein>
<evidence type="ECO:0000313" key="2">
    <source>
        <dbReference type="Proteomes" id="UP000800038"/>
    </source>
</evidence>
<gene>
    <name evidence="1" type="ORF">EJ02DRAFT_137613</name>
</gene>
<name>A0A6A5T3Q6_9PLEO</name>
<proteinExistence type="predicted"/>